<evidence type="ECO:0000259" key="4">
    <source>
        <dbReference type="PROSITE" id="PS51782"/>
    </source>
</evidence>
<dbReference type="GO" id="GO:0008932">
    <property type="term" value="F:lytic endotransglycosylase activity"/>
    <property type="evidence" value="ECO:0007669"/>
    <property type="project" value="TreeGrafter"/>
</dbReference>
<evidence type="ECO:0000256" key="2">
    <source>
        <dbReference type="SAM" id="Coils"/>
    </source>
</evidence>
<dbReference type="SUPFAM" id="SSF53955">
    <property type="entry name" value="Lysozyme-like"/>
    <property type="match status" value="1"/>
</dbReference>
<feature type="domain" description="LysM" evidence="4">
    <location>
        <begin position="421"/>
        <end position="464"/>
    </location>
</feature>
<dbReference type="AlphaFoldDB" id="A0A9D9IJL4"/>
<evidence type="ECO:0000313" key="5">
    <source>
        <dbReference type="EMBL" id="MBO8472766.1"/>
    </source>
</evidence>
<dbReference type="Gene3D" id="3.10.350.10">
    <property type="entry name" value="LysM domain"/>
    <property type="match status" value="4"/>
</dbReference>
<dbReference type="Pfam" id="PF01476">
    <property type="entry name" value="LysM"/>
    <property type="match status" value="4"/>
</dbReference>
<gene>
    <name evidence="5" type="ORF">IAB81_03975</name>
</gene>
<evidence type="ECO:0000256" key="3">
    <source>
        <dbReference type="SAM" id="MobiDB-lite"/>
    </source>
</evidence>
<dbReference type="Gene3D" id="1.10.530.10">
    <property type="match status" value="1"/>
</dbReference>
<dbReference type="SUPFAM" id="SSF54106">
    <property type="entry name" value="LysM domain"/>
    <property type="match status" value="4"/>
</dbReference>
<protein>
    <submittedName>
        <fullName evidence="5">LysM peptidoglycan-binding domain-containing protein</fullName>
    </submittedName>
</protein>
<feature type="domain" description="LysM" evidence="4">
    <location>
        <begin position="613"/>
        <end position="658"/>
    </location>
</feature>
<accession>A0A9D9IJL4</accession>
<name>A0A9D9IJL4_9BACT</name>
<organism evidence="5 6">
    <name type="scientific">Candidatus Merdivivens pullicola</name>
    <dbReference type="NCBI Taxonomy" id="2840872"/>
    <lineage>
        <taxon>Bacteria</taxon>
        <taxon>Pseudomonadati</taxon>
        <taxon>Bacteroidota</taxon>
        <taxon>Bacteroidia</taxon>
        <taxon>Bacteroidales</taxon>
        <taxon>Muribaculaceae</taxon>
        <taxon>Muribaculaceae incertae sedis</taxon>
        <taxon>Candidatus Merdivivens</taxon>
    </lineage>
</organism>
<dbReference type="GO" id="GO:0000270">
    <property type="term" value="P:peptidoglycan metabolic process"/>
    <property type="evidence" value="ECO:0007669"/>
    <property type="project" value="InterPro"/>
</dbReference>
<dbReference type="Proteomes" id="UP000823604">
    <property type="component" value="Unassembled WGS sequence"/>
</dbReference>
<proteinExistence type="inferred from homology"/>
<dbReference type="InterPro" id="IPR023346">
    <property type="entry name" value="Lysozyme-like_dom_sf"/>
</dbReference>
<comment type="caution">
    <text evidence="5">The sequence shown here is derived from an EMBL/GenBank/DDBJ whole genome shotgun (WGS) entry which is preliminary data.</text>
</comment>
<feature type="domain" description="LysM" evidence="4">
    <location>
        <begin position="492"/>
        <end position="535"/>
    </location>
</feature>
<sequence>MMDRKIALLAITTIIFFGSGIAEAYSKTPVKKRKTRKELISENDSLRNALDSLTIRLSDLEELTRSNDSITDVIFGHYEEEIGDGLIIRDSTASLDSLLSIYYMQRRLNDYDPNINLDDVEYTSNIPDSVYIRRLEEMNSFITLPYNSVVKNYIIQYTEKMPTAVGKILGLSAYYMPIFEEIFTSYGLPQELKAMAVIESALNPTAVSRASAKGMWQFIYPTARHYGLTINSFVDERLDPIKSTYAAAQYMKDAYEIFGDWALAIASYNCGAGNVNKAIRRSGNSKDFWEIYYYLPRETRGYVPAFVAALYTLKYYKEHNLQPESIALPPHVDTIHVHKMLHLEQVSALTGIKLQELKDLNPQYVHNIIPGNEAEYILRLPYNYTNAFIDHEKEIYDYQADKYFNPVELKKIKDGGDGERIVYRVKSGDVLGKIAMRYGTTVAKIKRWNGLKSDRIRVNQRLIIYRGGNGPAASSSTSSSSGGGTSTSGEKITYTVKSGDVLGKIAIRHGVSVASIKKWNGLKSDKISIGQKLTIYTNGGPSASGGGEKTVYTVKSGDVLGDIAIRHGVTVSEIKNWNGLRSDRIRVGQKLTIYTDGIAHSGSENGTVENGYIVYTVQKGDTFWDIAKKFPGTTSKGIMSLNGMDKNSKIYPGMKIRIKKA</sequence>
<dbReference type="PANTHER" id="PTHR33734:SF22">
    <property type="entry name" value="MEMBRANE-BOUND LYTIC MUREIN TRANSGLYCOSYLASE D"/>
    <property type="match status" value="1"/>
</dbReference>
<evidence type="ECO:0000256" key="1">
    <source>
        <dbReference type="ARBA" id="ARBA00007734"/>
    </source>
</evidence>
<keyword evidence="2" id="KW-0175">Coiled coil</keyword>
<feature type="domain" description="LysM" evidence="4">
    <location>
        <begin position="550"/>
        <end position="593"/>
    </location>
</feature>
<evidence type="ECO:0000313" key="6">
    <source>
        <dbReference type="Proteomes" id="UP000823604"/>
    </source>
</evidence>
<dbReference type="PROSITE" id="PS00922">
    <property type="entry name" value="TRANSGLYCOSYLASE"/>
    <property type="match status" value="1"/>
</dbReference>
<dbReference type="CDD" id="cd16894">
    <property type="entry name" value="MltD-like"/>
    <property type="match status" value="1"/>
</dbReference>
<feature type="region of interest" description="Disordered" evidence="3">
    <location>
        <begin position="468"/>
        <end position="490"/>
    </location>
</feature>
<dbReference type="InterPro" id="IPR000189">
    <property type="entry name" value="Transglyc_AS"/>
</dbReference>
<dbReference type="GO" id="GO:0016020">
    <property type="term" value="C:membrane"/>
    <property type="evidence" value="ECO:0007669"/>
    <property type="project" value="InterPro"/>
</dbReference>
<reference evidence="5" key="1">
    <citation type="submission" date="2020-10" db="EMBL/GenBank/DDBJ databases">
        <authorList>
            <person name="Gilroy R."/>
        </authorList>
    </citation>
    <scope>NUCLEOTIDE SEQUENCE</scope>
    <source>
        <strain evidence="5">B1-8020</strain>
    </source>
</reference>
<dbReference type="SMART" id="SM00257">
    <property type="entry name" value="LysM"/>
    <property type="match status" value="4"/>
</dbReference>
<dbReference type="InterPro" id="IPR036779">
    <property type="entry name" value="LysM_dom_sf"/>
</dbReference>
<dbReference type="PANTHER" id="PTHR33734">
    <property type="entry name" value="LYSM DOMAIN-CONTAINING GPI-ANCHORED PROTEIN 2"/>
    <property type="match status" value="1"/>
</dbReference>
<dbReference type="InterPro" id="IPR008258">
    <property type="entry name" value="Transglycosylase_SLT_dom_1"/>
</dbReference>
<reference evidence="5" key="2">
    <citation type="journal article" date="2021" name="PeerJ">
        <title>Extensive microbial diversity within the chicken gut microbiome revealed by metagenomics and culture.</title>
        <authorList>
            <person name="Gilroy R."/>
            <person name="Ravi A."/>
            <person name="Getino M."/>
            <person name="Pursley I."/>
            <person name="Horton D.L."/>
            <person name="Alikhan N.F."/>
            <person name="Baker D."/>
            <person name="Gharbi K."/>
            <person name="Hall N."/>
            <person name="Watson M."/>
            <person name="Adriaenssens E.M."/>
            <person name="Foster-Nyarko E."/>
            <person name="Jarju S."/>
            <person name="Secka A."/>
            <person name="Antonio M."/>
            <person name="Oren A."/>
            <person name="Chaudhuri R.R."/>
            <person name="La Ragione R."/>
            <person name="Hildebrand F."/>
            <person name="Pallen M.J."/>
        </authorList>
    </citation>
    <scope>NUCLEOTIDE SEQUENCE</scope>
    <source>
        <strain evidence="5">B1-8020</strain>
    </source>
</reference>
<dbReference type="InterPro" id="IPR018392">
    <property type="entry name" value="LysM"/>
</dbReference>
<comment type="similarity">
    <text evidence="1">Belongs to the transglycosylase Slt family.</text>
</comment>
<dbReference type="CDD" id="cd00118">
    <property type="entry name" value="LysM"/>
    <property type="match status" value="4"/>
</dbReference>
<dbReference type="EMBL" id="JADIMA010000036">
    <property type="protein sequence ID" value="MBO8472766.1"/>
    <property type="molecule type" value="Genomic_DNA"/>
</dbReference>
<dbReference type="PROSITE" id="PS51782">
    <property type="entry name" value="LYSM"/>
    <property type="match status" value="4"/>
</dbReference>
<feature type="coiled-coil region" evidence="2">
    <location>
        <begin position="36"/>
        <end position="63"/>
    </location>
</feature>
<dbReference type="Pfam" id="PF01464">
    <property type="entry name" value="SLT"/>
    <property type="match status" value="1"/>
</dbReference>